<dbReference type="Gene3D" id="1.20.1180.10">
    <property type="entry name" value="Udp N-acetylglucosamine O-acyltransferase, C-terminal domain"/>
    <property type="match status" value="1"/>
</dbReference>
<evidence type="ECO:0000313" key="9">
    <source>
        <dbReference type="EMBL" id="MBF2735420.1"/>
    </source>
</evidence>
<evidence type="ECO:0000256" key="7">
    <source>
        <dbReference type="ARBA" id="ARBA00023315"/>
    </source>
</evidence>
<proteinExistence type="predicted"/>
<evidence type="ECO:0000256" key="5">
    <source>
        <dbReference type="ARBA" id="ARBA00022737"/>
    </source>
</evidence>
<keyword evidence="5" id="KW-0677">Repeat</keyword>
<keyword evidence="7 9" id="KW-0012">Acyltransferase</keyword>
<evidence type="ECO:0000256" key="4">
    <source>
        <dbReference type="ARBA" id="ARBA00022679"/>
    </source>
</evidence>
<evidence type="ECO:0000256" key="6">
    <source>
        <dbReference type="ARBA" id="ARBA00023098"/>
    </source>
</evidence>
<dbReference type="EC" id="2.3.1.129" evidence="9"/>
<dbReference type="InterPro" id="IPR018357">
    <property type="entry name" value="Hexapep_transf_CS"/>
</dbReference>
<dbReference type="GO" id="GO:0016020">
    <property type="term" value="C:membrane"/>
    <property type="evidence" value="ECO:0007669"/>
    <property type="project" value="GOC"/>
</dbReference>
<feature type="domain" description="UDP N-acetylglucosamine O-acyltransferase C-terminal" evidence="8">
    <location>
        <begin position="173"/>
        <end position="254"/>
    </location>
</feature>
<dbReference type="GO" id="GO:0008780">
    <property type="term" value="F:acyl-[acyl-carrier-protein]-UDP-N-acetylglucosamine O-acyltransferase activity"/>
    <property type="evidence" value="ECO:0007669"/>
    <property type="project" value="UniProtKB-EC"/>
</dbReference>
<dbReference type="Proteomes" id="UP000604381">
    <property type="component" value="Unassembled WGS sequence"/>
</dbReference>
<evidence type="ECO:0000313" key="10">
    <source>
        <dbReference type="Proteomes" id="UP000604381"/>
    </source>
</evidence>
<keyword evidence="1" id="KW-0963">Cytoplasm</keyword>
<dbReference type="InterPro" id="IPR037157">
    <property type="entry name" value="Acetyltransf_C_sf"/>
</dbReference>
<dbReference type="PIRSF" id="PIRSF000456">
    <property type="entry name" value="UDP-GlcNAc_acltr"/>
    <property type="match status" value="1"/>
</dbReference>
<evidence type="ECO:0000256" key="3">
    <source>
        <dbReference type="ARBA" id="ARBA00022556"/>
    </source>
</evidence>
<evidence type="ECO:0000259" key="8">
    <source>
        <dbReference type="Pfam" id="PF13720"/>
    </source>
</evidence>
<dbReference type="EMBL" id="JADHEI010000033">
    <property type="protein sequence ID" value="MBF2735420.1"/>
    <property type="molecule type" value="Genomic_DNA"/>
</dbReference>
<sequence>MSRIHPTAVIDGDARLADDVEVGPYAVIRGKVALGEGTVVGPACLLTGPAKIGRRNVFYGHASIGGDSQDKKGQDGVLEMGDGNLVREFATISRASARGERTLVGSDNWIMAYSHIAHDCRIGDKTVIANLTQLGGHVTVEDGAILGGGTLIHQFCRIGRGAIVGGDSGLRNDLPPFAKYAEKQNLVSVLLNKTGIERAGLADELPQLTKAYVELYRKGQTLPDAIKAIRLLAKDSPSVTALLEFLEAPSRFGIVYPRRYGGAA</sequence>
<dbReference type="PROSITE" id="PS00101">
    <property type="entry name" value="HEXAPEP_TRANSFERASES"/>
    <property type="match status" value="1"/>
</dbReference>
<dbReference type="InterPro" id="IPR029098">
    <property type="entry name" value="Acetyltransf_C"/>
</dbReference>
<dbReference type="Gene3D" id="2.160.10.10">
    <property type="entry name" value="Hexapeptide repeat proteins"/>
    <property type="match status" value="1"/>
</dbReference>
<keyword evidence="3" id="KW-0441">Lipid A biosynthesis</keyword>
<dbReference type="AlphaFoldDB" id="A0A930UCJ3"/>
<organism evidence="9 10">
    <name type="scientific">Candidatus Amphirhobacter heronislandensis</name>
    <dbReference type="NCBI Taxonomy" id="1732024"/>
    <lineage>
        <taxon>Bacteria</taxon>
        <taxon>Pseudomonadati</taxon>
        <taxon>Pseudomonadota</taxon>
        <taxon>Gammaproteobacteria</taxon>
        <taxon>Candidatus Tethybacterales</taxon>
        <taxon>Candidatus Tethybacteraceae</taxon>
        <taxon>Candidatus Amphirhobacter</taxon>
    </lineage>
</organism>
<comment type="caution">
    <text evidence="9">The sequence shown here is derived from an EMBL/GenBank/DDBJ whole genome shotgun (WGS) entry which is preliminary data.</text>
</comment>
<evidence type="ECO:0000256" key="2">
    <source>
        <dbReference type="ARBA" id="ARBA00022516"/>
    </source>
</evidence>
<accession>A0A930UCJ3</accession>
<reference evidence="9" key="1">
    <citation type="submission" date="2020-10" db="EMBL/GenBank/DDBJ databases">
        <title>An improved Amphimedon queenslandica hologenome assembly reveals how three proteobacterial symbionts can extend the metabolic phenotypic of their marine sponge host.</title>
        <authorList>
            <person name="Degnan B."/>
            <person name="Degnan S."/>
            <person name="Xiang X."/>
        </authorList>
    </citation>
    <scope>NUCLEOTIDE SEQUENCE</scope>
    <source>
        <strain evidence="9">AqS2</strain>
    </source>
</reference>
<evidence type="ECO:0000256" key="1">
    <source>
        <dbReference type="ARBA" id="ARBA00022490"/>
    </source>
</evidence>
<dbReference type="NCBIfam" id="TIGR01852">
    <property type="entry name" value="lipid_A_lpxA"/>
    <property type="match status" value="1"/>
</dbReference>
<dbReference type="PANTHER" id="PTHR43480:SF1">
    <property type="entry name" value="ACYL-[ACYL-CARRIER-PROTEIN]--UDP-N-ACETYLGLUCOSAMINE O-ACYLTRANSFERASE, MITOCHONDRIAL-RELATED"/>
    <property type="match status" value="1"/>
</dbReference>
<name>A0A930UCJ3_9GAMM</name>
<dbReference type="InterPro" id="IPR011004">
    <property type="entry name" value="Trimer_LpxA-like_sf"/>
</dbReference>
<protein>
    <submittedName>
        <fullName evidence="9">Acyl-ACP--UDP-N-acetylglucosamine O-acyltransferase</fullName>
        <ecNumber evidence="9">2.3.1.129</ecNumber>
    </submittedName>
</protein>
<dbReference type="InterPro" id="IPR010137">
    <property type="entry name" value="Lipid_A_LpxA"/>
</dbReference>
<dbReference type="GO" id="GO:0009245">
    <property type="term" value="P:lipid A biosynthetic process"/>
    <property type="evidence" value="ECO:0007669"/>
    <property type="project" value="UniProtKB-KW"/>
</dbReference>
<dbReference type="SUPFAM" id="SSF51161">
    <property type="entry name" value="Trimeric LpxA-like enzymes"/>
    <property type="match status" value="1"/>
</dbReference>
<keyword evidence="4 9" id="KW-0808">Transferase</keyword>
<keyword evidence="6" id="KW-0443">Lipid metabolism</keyword>
<dbReference type="PANTHER" id="PTHR43480">
    <property type="entry name" value="ACYL-[ACYL-CARRIER-PROTEIN]--UDP-N-ACETYLGLUCOSAMINE O-ACYLTRANSFERASE"/>
    <property type="match status" value="1"/>
</dbReference>
<gene>
    <name evidence="9" type="primary">lpxA</name>
    <name evidence="9" type="ORF">ISN26_05005</name>
</gene>
<dbReference type="Pfam" id="PF00132">
    <property type="entry name" value="Hexapep"/>
    <property type="match status" value="1"/>
</dbReference>
<keyword evidence="10" id="KW-1185">Reference proteome</keyword>
<keyword evidence="2" id="KW-0444">Lipid biosynthesis</keyword>
<dbReference type="InterPro" id="IPR001451">
    <property type="entry name" value="Hexapep"/>
</dbReference>
<dbReference type="NCBIfam" id="NF003657">
    <property type="entry name" value="PRK05289.1"/>
    <property type="match status" value="1"/>
</dbReference>
<dbReference type="Pfam" id="PF13720">
    <property type="entry name" value="Acetyltransf_11"/>
    <property type="match status" value="1"/>
</dbReference>